<evidence type="ECO:0000313" key="4">
    <source>
        <dbReference type="EMBL" id="UUP12849.1"/>
    </source>
</evidence>
<reference evidence="4 5" key="1">
    <citation type="submission" date="2022-08" db="EMBL/GenBank/DDBJ databases">
        <title>novel species in genus Aeromicrobium.</title>
        <authorList>
            <person name="Ye L."/>
        </authorList>
    </citation>
    <scope>NUCLEOTIDE SEQUENCE [LARGE SCALE GENOMIC DNA]</scope>
    <source>
        <strain evidence="5">zg-Y1379</strain>
    </source>
</reference>
<feature type="domain" description="Rhodanese" evidence="3">
    <location>
        <begin position="185"/>
        <end position="284"/>
    </location>
</feature>
<keyword evidence="5" id="KW-1185">Reference proteome</keyword>
<dbReference type="Gene3D" id="3.40.250.10">
    <property type="entry name" value="Rhodanese-like domain"/>
    <property type="match status" value="2"/>
</dbReference>
<protein>
    <submittedName>
        <fullName evidence="4">Rhodanese-like domain-containing protein</fullName>
    </submittedName>
</protein>
<dbReference type="EMBL" id="CP102173">
    <property type="protein sequence ID" value="UUP12849.1"/>
    <property type="molecule type" value="Genomic_DNA"/>
</dbReference>
<accession>A0ABY5M706</accession>
<evidence type="ECO:0000259" key="3">
    <source>
        <dbReference type="PROSITE" id="PS50206"/>
    </source>
</evidence>
<evidence type="ECO:0000256" key="1">
    <source>
        <dbReference type="ARBA" id="ARBA00022679"/>
    </source>
</evidence>
<name>A0ABY5M706_9ACTN</name>
<dbReference type="PANTHER" id="PTHR11364">
    <property type="entry name" value="THIOSULFATE SULFERTANSFERASE"/>
    <property type="match status" value="1"/>
</dbReference>
<dbReference type="SMART" id="SM00450">
    <property type="entry name" value="RHOD"/>
    <property type="match status" value="2"/>
</dbReference>
<keyword evidence="1" id="KW-0808">Transferase</keyword>
<evidence type="ECO:0000256" key="2">
    <source>
        <dbReference type="ARBA" id="ARBA00022737"/>
    </source>
</evidence>
<keyword evidence="2" id="KW-0677">Repeat</keyword>
<feature type="domain" description="Rhodanese" evidence="3">
    <location>
        <begin position="48"/>
        <end position="142"/>
    </location>
</feature>
<evidence type="ECO:0000313" key="5">
    <source>
        <dbReference type="Proteomes" id="UP001316184"/>
    </source>
</evidence>
<proteinExistence type="predicted"/>
<dbReference type="PROSITE" id="PS50206">
    <property type="entry name" value="RHODANESE_3"/>
    <property type="match status" value="2"/>
</dbReference>
<dbReference type="Pfam" id="PF00581">
    <property type="entry name" value="Rhodanese"/>
    <property type="match status" value="2"/>
</dbReference>
<dbReference type="InterPro" id="IPR036873">
    <property type="entry name" value="Rhodanese-like_dom_sf"/>
</dbReference>
<dbReference type="Proteomes" id="UP001316184">
    <property type="component" value="Chromosome"/>
</dbReference>
<dbReference type="CDD" id="cd01448">
    <property type="entry name" value="TST_Repeat_1"/>
    <property type="match status" value="1"/>
</dbReference>
<dbReference type="InterPro" id="IPR001763">
    <property type="entry name" value="Rhodanese-like_dom"/>
</dbReference>
<dbReference type="CDD" id="cd01449">
    <property type="entry name" value="TST_Repeat_2"/>
    <property type="match status" value="1"/>
</dbReference>
<gene>
    <name evidence="4" type="ORF">NQV15_13430</name>
</gene>
<dbReference type="RefSeq" id="WP_232401735.1">
    <property type="nucleotide sequence ID" value="NZ_CP102173.1"/>
</dbReference>
<dbReference type="PANTHER" id="PTHR11364:SF27">
    <property type="entry name" value="SULFURTRANSFERASE"/>
    <property type="match status" value="1"/>
</dbReference>
<dbReference type="InterPro" id="IPR045078">
    <property type="entry name" value="TST/MPST-like"/>
</dbReference>
<dbReference type="SUPFAM" id="SSF52821">
    <property type="entry name" value="Rhodanese/Cell cycle control phosphatase"/>
    <property type="match status" value="2"/>
</dbReference>
<organism evidence="4 5">
    <name type="scientific">Aeromicrobium wangtongii</name>
    <dbReference type="NCBI Taxonomy" id="2969247"/>
    <lineage>
        <taxon>Bacteria</taxon>
        <taxon>Bacillati</taxon>
        <taxon>Actinomycetota</taxon>
        <taxon>Actinomycetes</taxon>
        <taxon>Propionibacteriales</taxon>
        <taxon>Nocardioidaceae</taxon>
        <taxon>Aeromicrobium</taxon>
    </lineage>
</organism>
<sequence>MTDSEPPLVSTAWLATHLEHPTLRILDATVDLTHPGDPGTSWAVASGAAEHAAEHIPGALHADLLSQFSAPTGIFQRPDADQVTAALAELGIGSFSRIVIYDRAATVWAARLWWVLRSFGIEASVLDGGLTAWQAEGRPTTSEPTPVTPCRPPAVTDRSELFADCEEVLSVVRDGGACLVNTLSTSEFTASEPTFFARGGRIPGSLNVPSFTLLAGDNTFLPVQALRKRFADVLTGPDRKILYCGIGVAACVDALALTLLGETDVAVYDASYEEWAADLSLPVEVHA</sequence>